<dbReference type="eggNOG" id="ENOG502S3NW">
    <property type="taxonomic scope" value="Eukaryota"/>
</dbReference>
<dbReference type="AlphaFoldDB" id="M3CZR9"/>
<dbReference type="Proteomes" id="UP000016931">
    <property type="component" value="Unassembled WGS sequence"/>
</dbReference>
<dbReference type="InterPro" id="IPR018803">
    <property type="entry name" value="Ish1/Msc1-like"/>
</dbReference>
<sequence>MSTPIDKALNSKNLFIGFAALITAATAWSVWGQDMFPAASSDSKSESANTTTQPETWSEAELRRWLKKRNLPIYDTESRKDLLKRVQNILSNLHASSPQGDAGKPASDGE</sequence>
<dbReference type="GeneID" id="27906282"/>
<evidence type="ECO:0000256" key="1">
    <source>
        <dbReference type="SAM" id="MobiDB-lite"/>
    </source>
</evidence>
<evidence type="ECO:0000313" key="2">
    <source>
        <dbReference type="EMBL" id="EMF10139.1"/>
    </source>
</evidence>
<feature type="compositionally biased region" description="Polar residues" evidence="1">
    <location>
        <begin position="40"/>
        <end position="56"/>
    </location>
</feature>
<reference evidence="2 3" key="1">
    <citation type="journal article" date="2012" name="PLoS Pathog.">
        <title>Diverse lifestyles and strategies of plant pathogenesis encoded in the genomes of eighteen Dothideomycetes fungi.</title>
        <authorList>
            <person name="Ohm R.A."/>
            <person name="Feau N."/>
            <person name="Henrissat B."/>
            <person name="Schoch C.L."/>
            <person name="Horwitz B.A."/>
            <person name="Barry K.W."/>
            <person name="Condon B.J."/>
            <person name="Copeland A.C."/>
            <person name="Dhillon B."/>
            <person name="Glaser F."/>
            <person name="Hesse C.N."/>
            <person name="Kosti I."/>
            <person name="LaButti K."/>
            <person name="Lindquist E.A."/>
            <person name="Lucas S."/>
            <person name="Salamov A.A."/>
            <person name="Bradshaw R.E."/>
            <person name="Ciuffetti L."/>
            <person name="Hamelin R.C."/>
            <person name="Kema G.H.J."/>
            <person name="Lawrence C."/>
            <person name="Scott J.A."/>
            <person name="Spatafora J.W."/>
            <person name="Turgeon B.G."/>
            <person name="de Wit P.J.G.M."/>
            <person name="Zhong S."/>
            <person name="Goodwin S.B."/>
            <person name="Grigoriev I.V."/>
        </authorList>
    </citation>
    <scope>NUCLEOTIDE SEQUENCE [LARGE SCALE GENOMIC DNA]</scope>
    <source>
        <strain evidence="2 3">SO2202</strain>
    </source>
</reference>
<feature type="region of interest" description="Disordered" evidence="1">
    <location>
        <begin position="38"/>
        <end position="58"/>
    </location>
</feature>
<dbReference type="Pfam" id="PF10281">
    <property type="entry name" value="Ish1"/>
    <property type="match status" value="1"/>
</dbReference>
<gene>
    <name evidence="2" type="ORF">SEPMUDRAFT_49964</name>
</gene>
<dbReference type="OrthoDB" id="5341873at2759"/>
<dbReference type="HOGENOM" id="CLU_173507_0_0_1"/>
<dbReference type="RefSeq" id="XP_016758260.1">
    <property type="nucleotide sequence ID" value="XM_016909145.1"/>
</dbReference>
<organism evidence="2 3">
    <name type="scientific">Sphaerulina musiva (strain SO2202)</name>
    <name type="common">Poplar stem canker fungus</name>
    <name type="synonym">Septoria musiva</name>
    <dbReference type="NCBI Taxonomy" id="692275"/>
    <lineage>
        <taxon>Eukaryota</taxon>
        <taxon>Fungi</taxon>
        <taxon>Dikarya</taxon>
        <taxon>Ascomycota</taxon>
        <taxon>Pezizomycotina</taxon>
        <taxon>Dothideomycetes</taxon>
        <taxon>Dothideomycetidae</taxon>
        <taxon>Mycosphaerellales</taxon>
        <taxon>Mycosphaerellaceae</taxon>
        <taxon>Sphaerulina</taxon>
    </lineage>
</organism>
<evidence type="ECO:0000313" key="3">
    <source>
        <dbReference type="Proteomes" id="UP000016931"/>
    </source>
</evidence>
<proteinExistence type="predicted"/>
<accession>M3CZR9</accession>
<protein>
    <submittedName>
        <fullName evidence="2">Uncharacterized protein</fullName>
    </submittedName>
</protein>
<name>M3CZR9_SPHMS</name>
<dbReference type="EMBL" id="KB456268">
    <property type="protein sequence ID" value="EMF10139.1"/>
    <property type="molecule type" value="Genomic_DNA"/>
</dbReference>
<keyword evidence="3" id="KW-1185">Reference proteome</keyword>